<dbReference type="EMBL" id="CP115668">
    <property type="protein sequence ID" value="WCC80154.1"/>
    <property type="molecule type" value="Genomic_DNA"/>
</dbReference>
<name>A0ABY7QYN9_9ACTN</name>
<sequence>MGSGNVPDSHDNAATVRLSGDGVAHGRSHRRLITRLAARDILKHKARSLLIVLLIALPVAIMSGLGTILDAGGFIPDGQLVSKYGDADMLIRPMEDWDGHCSQHALDFASCSLDSSPNAELRARQKQAMENIHLAGHELYPMRTKSVDVAWRSVTLEGTVKGADLTAMLPDRMEVPSGPMPRGDSVWASGDSAKRYGWSVGSHVTIQGRQYTITGLTREQLFTYEPSFWVGPEDPLVKNGTLTYYVKGPRPTKEQVSHLNASGLGVEVRELDTNGDDADVVAGQIFGMVLAVVVLSAIVTATIAAAAFSIGARQQRRMLALLGTTGAARRDLMGVMIGQGVLLGSAGAVLGVVLGIGAANAFVAVQRHIDPGSLLTYGANWEYAIVGLVVGLLAAVVACWFPAREVARQDVLMGVRHAEAAARPVRRPIAAIIVAILGVLVGIGFVVSDRIYTTDSYDIVPLNIGIVVTIVVVYLAAILALPWLVNTVSRRPSSRLSIRFALRDLNRNRGRAVAGAAASVAITVLACTFVTMADGIAIQERNDYRPRYATNVAMLVGDDVRGHQNSEQRMSQEIEQVQAVFGPSVRYQRAVEPVNCDTDPQICDNKLIVNVPSLAARDIDMGHDLSVSSVVIDDGSLYELLTGQKADDEVMKALDEGIILFHPDAPERSRAVLSRYDEGPGPHDLEVTSMRAPESSLGVEMPALIGRNTAAKALRVSPDTMTTQRTDMWLRLPRTPTSKEDDRLQNSLMNTTGRPYPFEWEEGFQDVTGTMVRWAAVIGALLATCVGAVVLALTLSDSNASRTAIASVGASTATLRRMVAAQAFVTTGIGQVLGLIVGFLPIVVMTACAATVRPIAWPLGWLALIVIAPPVLLALVARWCVPVPKARMTRVD</sequence>
<feature type="transmembrane region" description="Helical" evidence="7">
    <location>
        <begin position="49"/>
        <end position="69"/>
    </location>
</feature>
<evidence type="ECO:0000256" key="3">
    <source>
        <dbReference type="ARBA" id="ARBA00022692"/>
    </source>
</evidence>
<feature type="transmembrane region" description="Helical" evidence="7">
    <location>
        <begin position="285"/>
        <end position="311"/>
    </location>
</feature>
<dbReference type="Pfam" id="PF02687">
    <property type="entry name" value="FtsX"/>
    <property type="match status" value="1"/>
</dbReference>
<feature type="transmembrane region" description="Helical" evidence="7">
    <location>
        <begin position="823"/>
        <end position="847"/>
    </location>
</feature>
<dbReference type="InterPro" id="IPR038766">
    <property type="entry name" value="Membrane_comp_ABC_pdt"/>
</dbReference>
<evidence type="ECO:0000259" key="8">
    <source>
        <dbReference type="Pfam" id="PF02687"/>
    </source>
</evidence>
<evidence type="ECO:0000256" key="6">
    <source>
        <dbReference type="SAM" id="MobiDB-lite"/>
    </source>
</evidence>
<keyword evidence="5 7" id="KW-0472">Membrane</keyword>
<protein>
    <submittedName>
        <fullName evidence="9">FtsX-like permease family protein</fullName>
    </submittedName>
</protein>
<gene>
    <name evidence="9" type="ORF">O6R08_00910</name>
</gene>
<evidence type="ECO:0000256" key="4">
    <source>
        <dbReference type="ARBA" id="ARBA00022989"/>
    </source>
</evidence>
<feature type="transmembrane region" description="Helical" evidence="7">
    <location>
        <begin position="429"/>
        <end position="447"/>
    </location>
</feature>
<feature type="transmembrane region" description="Helical" evidence="7">
    <location>
        <begin position="332"/>
        <end position="363"/>
    </location>
</feature>
<dbReference type="InterPro" id="IPR003838">
    <property type="entry name" value="ABC3_permease_C"/>
</dbReference>
<evidence type="ECO:0000256" key="2">
    <source>
        <dbReference type="ARBA" id="ARBA00022475"/>
    </source>
</evidence>
<keyword evidence="3 7" id="KW-0812">Transmembrane</keyword>
<keyword evidence="4 7" id="KW-1133">Transmembrane helix</keyword>
<evidence type="ECO:0000256" key="1">
    <source>
        <dbReference type="ARBA" id="ARBA00004651"/>
    </source>
</evidence>
<feature type="transmembrane region" description="Helical" evidence="7">
    <location>
        <begin position="459"/>
        <end position="485"/>
    </location>
</feature>
<evidence type="ECO:0000256" key="5">
    <source>
        <dbReference type="ARBA" id="ARBA00023136"/>
    </source>
</evidence>
<dbReference type="PANTHER" id="PTHR30287">
    <property type="entry name" value="MEMBRANE COMPONENT OF PREDICTED ABC SUPERFAMILY METABOLITE UPTAKE TRANSPORTER"/>
    <property type="match status" value="1"/>
</dbReference>
<dbReference type="Proteomes" id="UP001212097">
    <property type="component" value="Chromosome"/>
</dbReference>
<reference evidence="9 10" key="2">
    <citation type="submission" date="2023-06" db="EMBL/GenBank/DDBJ databases">
        <title>The Gram-positive Non-spore-bearing Anaerobic Bacilli of Human Feces.</title>
        <authorList>
            <person name="Eggerth A.H."/>
        </authorList>
    </citation>
    <scope>NUCLEOTIDE SEQUENCE [LARGE SCALE GENOMIC DNA]</scope>
    <source>
        <strain evidence="9 10">CBA3108</strain>
    </source>
</reference>
<accession>A0ABY7QYN9</accession>
<reference evidence="9 10" key="1">
    <citation type="submission" date="2023-01" db="EMBL/GenBank/DDBJ databases">
        <authorList>
            <person name="Lee S.H."/>
            <person name="Jung H.S."/>
            <person name="Yun J.U."/>
        </authorList>
    </citation>
    <scope>NUCLEOTIDE SEQUENCE [LARGE SCALE GENOMIC DNA]</scope>
    <source>
        <strain evidence="9 10">CBA3108</strain>
    </source>
</reference>
<dbReference type="RefSeq" id="WP_271418336.1">
    <property type="nucleotide sequence ID" value="NZ_CP115668.1"/>
</dbReference>
<evidence type="ECO:0000313" key="9">
    <source>
        <dbReference type="EMBL" id="WCC80154.1"/>
    </source>
</evidence>
<evidence type="ECO:0000313" key="10">
    <source>
        <dbReference type="Proteomes" id="UP001212097"/>
    </source>
</evidence>
<feature type="transmembrane region" description="Helical" evidence="7">
    <location>
        <begin position="774"/>
        <end position="795"/>
    </location>
</feature>
<keyword evidence="10" id="KW-1185">Reference proteome</keyword>
<feature type="region of interest" description="Disordered" evidence="6">
    <location>
        <begin position="1"/>
        <end position="22"/>
    </location>
</feature>
<feature type="domain" description="ABC3 transporter permease C-terminal" evidence="8">
    <location>
        <begin position="291"/>
        <end position="410"/>
    </location>
</feature>
<organism evidence="9 10">
    <name type="scientific">Cutibacterium equinum</name>
    <dbReference type="NCBI Taxonomy" id="3016342"/>
    <lineage>
        <taxon>Bacteria</taxon>
        <taxon>Bacillati</taxon>
        <taxon>Actinomycetota</taxon>
        <taxon>Actinomycetes</taxon>
        <taxon>Propionibacteriales</taxon>
        <taxon>Propionibacteriaceae</taxon>
        <taxon>Cutibacterium</taxon>
    </lineage>
</organism>
<feature type="transmembrane region" description="Helical" evidence="7">
    <location>
        <begin position="859"/>
        <end position="881"/>
    </location>
</feature>
<evidence type="ECO:0000256" key="7">
    <source>
        <dbReference type="SAM" id="Phobius"/>
    </source>
</evidence>
<comment type="subcellular location">
    <subcellularLocation>
        <location evidence="1">Cell membrane</location>
        <topology evidence="1">Multi-pass membrane protein</topology>
    </subcellularLocation>
</comment>
<proteinExistence type="predicted"/>
<feature type="transmembrane region" description="Helical" evidence="7">
    <location>
        <begin position="512"/>
        <end position="533"/>
    </location>
</feature>
<feature type="transmembrane region" description="Helical" evidence="7">
    <location>
        <begin position="383"/>
        <end position="403"/>
    </location>
</feature>
<dbReference type="PANTHER" id="PTHR30287:SF2">
    <property type="entry name" value="BLL1001 PROTEIN"/>
    <property type="match status" value="1"/>
</dbReference>
<keyword evidence="2" id="KW-1003">Cell membrane</keyword>